<evidence type="ECO:0000313" key="1">
    <source>
        <dbReference type="EMBL" id="SQA92456.1"/>
    </source>
</evidence>
<reference evidence="2 3" key="1">
    <citation type="submission" date="2018-06" db="EMBL/GenBank/DDBJ databases">
        <authorList>
            <consortium name="Pathogen Informatics"/>
            <person name="Doyle S."/>
        </authorList>
    </citation>
    <scope>NUCLEOTIDE SEQUENCE [LARGE SCALE GENOMIC DNA]</scope>
    <source>
        <strain evidence="2 3">NCTC11545</strain>
    </source>
</reference>
<organism evidence="2 3">
    <name type="scientific">Capnocytophaga ochracea</name>
    <dbReference type="NCBI Taxonomy" id="1018"/>
    <lineage>
        <taxon>Bacteria</taxon>
        <taxon>Pseudomonadati</taxon>
        <taxon>Bacteroidota</taxon>
        <taxon>Flavobacteriia</taxon>
        <taxon>Flavobacteriales</taxon>
        <taxon>Flavobacteriaceae</taxon>
        <taxon>Capnocytophaga</taxon>
    </lineage>
</organism>
<gene>
    <name evidence="1" type="ORF">NCTC11545_00015</name>
    <name evidence="2" type="ORF">NCTC11545_02550</name>
</gene>
<accession>A0A2X2SZV0</accession>
<dbReference type="Proteomes" id="UP000250169">
    <property type="component" value="Unassembled WGS sequence"/>
</dbReference>
<proteinExistence type="predicted"/>
<evidence type="ECO:0000313" key="2">
    <source>
        <dbReference type="EMBL" id="SQA95321.1"/>
    </source>
</evidence>
<name>A0A2X2SZV0_CAPOC</name>
<sequence>MKKIVLLLIALLAVGCSKESKEEERPVLNIQNKEISLYRNEEKNVNATSNRKITYSFPKGELHASVSEGGVIKGIFVGNAELTITDGVNTEKVKVTIIPKYNFFYNPLLDFNASKEDVKKYMKSGVFEKIDENTYAYDFGDIRDIQEFYKIVYSFENNKLKNVMIVFAFNGKYRNDTINYLGERYIPVSSEGSVFVFANPDENNPFYIGFTFNALKNSCTLFYSKVK</sequence>
<protein>
    <recommendedName>
        <fullName evidence="4">Bacterial Ig-like domain (Group 2)</fullName>
    </recommendedName>
</protein>
<dbReference type="EMBL" id="UAVS01000001">
    <property type="protein sequence ID" value="SQA92456.1"/>
    <property type="molecule type" value="Genomic_DNA"/>
</dbReference>
<dbReference type="RefSeq" id="WP_111971831.1">
    <property type="nucleotide sequence ID" value="NZ_UAVS01000001.1"/>
</dbReference>
<evidence type="ECO:0000313" key="3">
    <source>
        <dbReference type="Proteomes" id="UP000250169"/>
    </source>
</evidence>
<dbReference type="PROSITE" id="PS51257">
    <property type="entry name" value="PROKAR_LIPOPROTEIN"/>
    <property type="match status" value="1"/>
</dbReference>
<evidence type="ECO:0008006" key="4">
    <source>
        <dbReference type="Google" id="ProtNLM"/>
    </source>
</evidence>
<dbReference type="AlphaFoldDB" id="A0A2X2SZV0"/>
<dbReference type="EMBL" id="UAVS01000011">
    <property type="protein sequence ID" value="SQA95321.1"/>
    <property type="molecule type" value="Genomic_DNA"/>
</dbReference>